<dbReference type="Gene3D" id="3.40.50.150">
    <property type="entry name" value="Vaccinia Virus protein VP39"/>
    <property type="match status" value="1"/>
</dbReference>
<reference evidence="2 3" key="1">
    <citation type="submission" date="2016-06" db="EMBL/GenBank/DDBJ databases">
        <title>Complete genome sequence of a deep-branching marine Gamma Proteobacterium Woeseia oceani type strain XK5.</title>
        <authorList>
            <person name="Mu D."/>
            <person name="Du Z."/>
        </authorList>
    </citation>
    <scope>NUCLEOTIDE SEQUENCE [LARGE SCALE GENOMIC DNA]</scope>
    <source>
        <strain evidence="2 3">XK5</strain>
    </source>
</reference>
<proteinExistence type="predicted"/>
<dbReference type="AlphaFoldDB" id="A0A193LL71"/>
<gene>
    <name evidence="2" type="ORF">BA177_12045</name>
</gene>
<accession>A0A193LL71</accession>
<dbReference type="Proteomes" id="UP000092695">
    <property type="component" value="Chromosome"/>
</dbReference>
<evidence type="ECO:0000313" key="2">
    <source>
        <dbReference type="EMBL" id="ANO53201.1"/>
    </source>
</evidence>
<evidence type="ECO:0008006" key="4">
    <source>
        <dbReference type="Google" id="ProtNLM"/>
    </source>
</evidence>
<dbReference type="PIRSF" id="PIRSF031679">
    <property type="entry name" value="Mtase_Alr7345_prd"/>
    <property type="match status" value="1"/>
</dbReference>
<dbReference type="KEGG" id="woc:BA177_12045"/>
<feature type="region of interest" description="Disordered" evidence="1">
    <location>
        <begin position="1"/>
        <end position="51"/>
    </location>
</feature>
<dbReference type="SUPFAM" id="SSF53335">
    <property type="entry name" value="S-adenosyl-L-methionine-dependent methyltransferases"/>
    <property type="match status" value="1"/>
</dbReference>
<evidence type="ECO:0000256" key="1">
    <source>
        <dbReference type="SAM" id="MobiDB-lite"/>
    </source>
</evidence>
<sequence length="254" mass="26940">MLLVACSSDNNDTEATGASNSETSKPASAPSLRERLADSARPQADRDRDAGRKPAEVIEFLGIEPGMAVIDLIAAGGYYTEVLAISVGPEGRVVAQNPDAVLKMRDGVNETALTERLAGNRLPNVSRLNKELKDLSIADGQFDAAITALNFHDIYNSAGPEAAVSVLTTVRSMLKPGGVFGIIDHAGIGSEDNAALHRIEKARVIETAEAAGFVVEGDSKLLANPNDDHRQGVFSEGLRGNTDRFVLKLRNPLP</sequence>
<feature type="compositionally biased region" description="Polar residues" evidence="1">
    <location>
        <begin position="7"/>
        <end position="26"/>
    </location>
</feature>
<dbReference type="InterPro" id="IPR029063">
    <property type="entry name" value="SAM-dependent_MTases_sf"/>
</dbReference>
<organism evidence="2 3">
    <name type="scientific">Woeseia oceani</name>
    <dbReference type="NCBI Taxonomy" id="1548547"/>
    <lineage>
        <taxon>Bacteria</taxon>
        <taxon>Pseudomonadati</taxon>
        <taxon>Pseudomonadota</taxon>
        <taxon>Gammaproteobacteria</taxon>
        <taxon>Woeseiales</taxon>
        <taxon>Woeseiaceae</taxon>
        <taxon>Woeseia</taxon>
    </lineage>
</organism>
<name>A0A193LL71_9GAMM</name>
<evidence type="ECO:0000313" key="3">
    <source>
        <dbReference type="Proteomes" id="UP000092695"/>
    </source>
</evidence>
<dbReference type="EMBL" id="CP016268">
    <property type="protein sequence ID" value="ANO53201.1"/>
    <property type="molecule type" value="Genomic_DNA"/>
</dbReference>
<feature type="compositionally biased region" description="Basic and acidic residues" evidence="1">
    <location>
        <begin position="32"/>
        <end position="51"/>
    </location>
</feature>
<dbReference type="STRING" id="1548547.BA177_12045"/>
<protein>
    <recommendedName>
        <fullName evidence="4">SAM-dependent methyltransferase</fullName>
    </recommendedName>
</protein>
<dbReference type="InterPro" id="IPR016980">
    <property type="entry name" value="S-AdoMet-dep_MeTrfase_Alr7345"/>
</dbReference>
<dbReference type="CDD" id="cd02440">
    <property type="entry name" value="AdoMet_MTases"/>
    <property type="match status" value="1"/>
</dbReference>
<keyword evidence="3" id="KW-1185">Reference proteome</keyword>